<reference evidence="2 3" key="1">
    <citation type="submission" date="2017-06" db="EMBL/GenBank/DDBJ databases">
        <authorList>
            <person name="Kim H.J."/>
            <person name="Triplett B.A."/>
        </authorList>
    </citation>
    <scope>NUCLEOTIDE SEQUENCE [LARGE SCALE GENOMIC DNA]</scope>
    <source>
        <strain evidence="2 3">CGMCC 4.5593</strain>
    </source>
</reference>
<protein>
    <recommendedName>
        <fullName evidence="4">CU044_5270 family protein</fullName>
    </recommendedName>
</protein>
<keyword evidence="1" id="KW-0812">Transmembrane</keyword>
<dbReference type="Proteomes" id="UP000198362">
    <property type="component" value="Unassembled WGS sequence"/>
</dbReference>
<feature type="transmembrane region" description="Helical" evidence="1">
    <location>
        <begin position="55"/>
        <end position="77"/>
    </location>
</feature>
<name>A0A239PHF3_9ACTN</name>
<dbReference type="RefSeq" id="WP_089255471.1">
    <property type="nucleotide sequence ID" value="NZ_FZPH01000027.1"/>
</dbReference>
<evidence type="ECO:0000256" key="1">
    <source>
        <dbReference type="SAM" id="Phobius"/>
    </source>
</evidence>
<keyword evidence="1" id="KW-1133">Transmembrane helix</keyword>
<evidence type="ECO:0008006" key="4">
    <source>
        <dbReference type="Google" id="ProtNLM"/>
    </source>
</evidence>
<dbReference type="NCBIfam" id="NF038083">
    <property type="entry name" value="CU044_5270_fam"/>
    <property type="match status" value="1"/>
</dbReference>
<proteinExistence type="predicted"/>
<sequence length="328" mass="35398">MTNEITALRENWTEVEPPSAEATAKARAALLARIAEPAAHAEPARARHRRGLPGWAWRAGLATFTAAAAVAVGAVVLTDNAVVHHDDRASALRTEHAADGMVAQTFELAAAHAETEPFTPPRPDQWTYVELKMVRGKIAVDKGQATDETTRSWRRADGLQAAELLDGRLQIMPEATELPQIMPPQDYPTLAGLPTRPQAVLDWLRTRQPGDTGAVSYSLISAMLRDNVLPPSVKATLLRALALIPGVTQSTTPVDFDGRPAIAVGMVQDGWRQEDILLDPTTHEFLGSRTAVVKDYTTPEGVTLKKGDVEVELVRLAGKIVNAPGETD</sequence>
<dbReference type="EMBL" id="FZPH01000027">
    <property type="protein sequence ID" value="SNT65799.1"/>
    <property type="molecule type" value="Genomic_DNA"/>
</dbReference>
<accession>A0A239PHF3</accession>
<keyword evidence="1" id="KW-0472">Membrane</keyword>
<gene>
    <name evidence="2" type="ORF">SAMN05421812_1277</name>
</gene>
<evidence type="ECO:0000313" key="2">
    <source>
        <dbReference type="EMBL" id="SNT65799.1"/>
    </source>
</evidence>
<organism evidence="2 3">
    <name type="scientific">Asanoa hainanensis</name>
    <dbReference type="NCBI Taxonomy" id="560556"/>
    <lineage>
        <taxon>Bacteria</taxon>
        <taxon>Bacillati</taxon>
        <taxon>Actinomycetota</taxon>
        <taxon>Actinomycetes</taxon>
        <taxon>Micromonosporales</taxon>
        <taxon>Micromonosporaceae</taxon>
        <taxon>Asanoa</taxon>
    </lineage>
</organism>
<dbReference type="AlphaFoldDB" id="A0A239PHF3"/>
<dbReference type="OrthoDB" id="3612087at2"/>
<evidence type="ECO:0000313" key="3">
    <source>
        <dbReference type="Proteomes" id="UP000198362"/>
    </source>
</evidence>
<keyword evidence="3" id="KW-1185">Reference proteome</keyword>
<dbReference type="InterPro" id="IPR047789">
    <property type="entry name" value="CU044_5270-like"/>
</dbReference>